<comment type="caution">
    <text evidence="1">The sequence shown here is derived from an EMBL/GenBank/DDBJ whole genome shotgun (WGS) entry which is preliminary data.</text>
</comment>
<keyword evidence="2" id="KW-1185">Reference proteome</keyword>
<gene>
    <name evidence="1" type="ORF">SCH01S_33_00020</name>
</gene>
<dbReference type="AlphaFoldDB" id="A0A0E9MQW2"/>
<evidence type="ECO:0000313" key="1">
    <source>
        <dbReference type="EMBL" id="GAO39515.1"/>
    </source>
</evidence>
<evidence type="ECO:0000313" key="2">
    <source>
        <dbReference type="Proteomes" id="UP000033202"/>
    </source>
</evidence>
<proteinExistence type="predicted"/>
<organism evidence="1 2">
    <name type="scientific">Sphingomonas changbaiensis NBRC 104936</name>
    <dbReference type="NCBI Taxonomy" id="1219043"/>
    <lineage>
        <taxon>Bacteria</taxon>
        <taxon>Pseudomonadati</taxon>
        <taxon>Pseudomonadota</taxon>
        <taxon>Alphaproteobacteria</taxon>
        <taxon>Sphingomonadales</taxon>
        <taxon>Sphingomonadaceae</taxon>
        <taxon>Sphingomonas</taxon>
    </lineage>
</organism>
<dbReference type="Proteomes" id="UP000033202">
    <property type="component" value="Unassembled WGS sequence"/>
</dbReference>
<dbReference type="STRING" id="1219043.SCH01S_33_00020"/>
<sequence length="199" mass="21346">MIAISRGHQSRFGLSLSKPSLSFLMHARKNKEGLRQAQAKPRAGRALVLIGLTLVATPAAARDNLGMFETWGAFRDASPPRCFAIAEPVRATPKDAQWRPFASVAVWPALHQRNQLHIRLRRPVAKGSRVTLAIGRNRFPLIAGGADAWSPDARSDAAIVAAMRSADRMTVSAPGSSDTYALRGAATAIDAATLGCARR</sequence>
<protein>
    <submittedName>
        <fullName evidence="1">Uncharacterized protein</fullName>
    </submittedName>
</protein>
<name>A0A0E9MQW2_9SPHN</name>
<accession>A0A0E9MQW2</accession>
<reference evidence="1 2" key="1">
    <citation type="submission" date="2015-04" db="EMBL/GenBank/DDBJ databases">
        <title>Whole genome shotgun sequence of Sphingomonas changbaiensis NBRC 104936.</title>
        <authorList>
            <person name="Katano-Makiyama Y."/>
            <person name="Hosoyama A."/>
            <person name="Hashimoto M."/>
            <person name="Noguchi M."/>
            <person name="Tsuchikane K."/>
            <person name="Ohji S."/>
            <person name="Yamazoe A."/>
            <person name="Ichikawa N."/>
            <person name="Kimura A."/>
            <person name="Fujita N."/>
        </authorList>
    </citation>
    <scope>NUCLEOTIDE SEQUENCE [LARGE SCALE GENOMIC DNA]</scope>
    <source>
        <strain evidence="1 2">NBRC 104936</strain>
    </source>
</reference>
<dbReference type="EMBL" id="BBWU01000033">
    <property type="protein sequence ID" value="GAO39515.1"/>
    <property type="molecule type" value="Genomic_DNA"/>
</dbReference>